<comment type="caution">
    <text evidence="1">The sequence shown here is derived from an EMBL/GenBank/DDBJ whole genome shotgun (WGS) entry which is preliminary data.</text>
</comment>
<name>A0AAD4GLJ0_BOLED</name>
<dbReference type="Proteomes" id="UP001194468">
    <property type="component" value="Unassembled WGS sequence"/>
</dbReference>
<organism evidence="1 2">
    <name type="scientific">Boletus edulis BED1</name>
    <dbReference type="NCBI Taxonomy" id="1328754"/>
    <lineage>
        <taxon>Eukaryota</taxon>
        <taxon>Fungi</taxon>
        <taxon>Dikarya</taxon>
        <taxon>Basidiomycota</taxon>
        <taxon>Agaricomycotina</taxon>
        <taxon>Agaricomycetes</taxon>
        <taxon>Agaricomycetidae</taxon>
        <taxon>Boletales</taxon>
        <taxon>Boletineae</taxon>
        <taxon>Boletaceae</taxon>
        <taxon>Boletoideae</taxon>
        <taxon>Boletus</taxon>
    </lineage>
</organism>
<sequence length="59" mass="6783">MLQAARAPAIYHLSVGRWLGPMPIEEFFREFLPSPDKPLPTFAFAHNKLQLKLYGFIPL</sequence>
<evidence type="ECO:0000313" key="2">
    <source>
        <dbReference type="Proteomes" id="UP001194468"/>
    </source>
</evidence>
<reference evidence="1" key="2">
    <citation type="journal article" date="2020" name="Nat. Commun.">
        <title>Large-scale genome sequencing of mycorrhizal fungi provides insights into the early evolution of symbiotic traits.</title>
        <authorList>
            <person name="Miyauchi S."/>
            <person name="Kiss E."/>
            <person name="Kuo A."/>
            <person name="Drula E."/>
            <person name="Kohler A."/>
            <person name="Sanchez-Garcia M."/>
            <person name="Morin E."/>
            <person name="Andreopoulos B."/>
            <person name="Barry K.W."/>
            <person name="Bonito G."/>
            <person name="Buee M."/>
            <person name="Carver A."/>
            <person name="Chen C."/>
            <person name="Cichocki N."/>
            <person name="Clum A."/>
            <person name="Culley D."/>
            <person name="Crous P.W."/>
            <person name="Fauchery L."/>
            <person name="Girlanda M."/>
            <person name="Hayes R.D."/>
            <person name="Keri Z."/>
            <person name="LaButti K."/>
            <person name="Lipzen A."/>
            <person name="Lombard V."/>
            <person name="Magnuson J."/>
            <person name="Maillard F."/>
            <person name="Murat C."/>
            <person name="Nolan M."/>
            <person name="Ohm R.A."/>
            <person name="Pangilinan J."/>
            <person name="Pereira M.F."/>
            <person name="Perotto S."/>
            <person name="Peter M."/>
            <person name="Pfister S."/>
            <person name="Riley R."/>
            <person name="Sitrit Y."/>
            <person name="Stielow J.B."/>
            <person name="Szollosi G."/>
            <person name="Zifcakova L."/>
            <person name="Stursova M."/>
            <person name="Spatafora J.W."/>
            <person name="Tedersoo L."/>
            <person name="Vaario L.M."/>
            <person name="Yamada A."/>
            <person name="Yan M."/>
            <person name="Wang P."/>
            <person name="Xu J."/>
            <person name="Bruns T."/>
            <person name="Baldrian P."/>
            <person name="Vilgalys R."/>
            <person name="Dunand C."/>
            <person name="Henrissat B."/>
            <person name="Grigoriev I.V."/>
            <person name="Hibbett D."/>
            <person name="Nagy L.G."/>
            <person name="Martin F.M."/>
        </authorList>
    </citation>
    <scope>NUCLEOTIDE SEQUENCE</scope>
    <source>
        <strain evidence="1">BED1</strain>
    </source>
</reference>
<protein>
    <submittedName>
        <fullName evidence="1">Uncharacterized protein</fullName>
    </submittedName>
</protein>
<keyword evidence="2" id="KW-1185">Reference proteome</keyword>
<proteinExistence type="predicted"/>
<dbReference type="AlphaFoldDB" id="A0AAD4GLJ0"/>
<reference evidence="1" key="1">
    <citation type="submission" date="2019-10" db="EMBL/GenBank/DDBJ databases">
        <authorList>
            <consortium name="DOE Joint Genome Institute"/>
            <person name="Kuo A."/>
            <person name="Miyauchi S."/>
            <person name="Kiss E."/>
            <person name="Drula E."/>
            <person name="Kohler A."/>
            <person name="Sanchez-Garcia M."/>
            <person name="Andreopoulos B."/>
            <person name="Barry K.W."/>
            <person name="Bonito G."/>
            <person name="Buee M."/>
            <person name="Carver A."/>
            <person name="Chen C."/>
            <person name="Cichocki N."/>
            <person name="Clum A."/>
            <person name="Culley D."/>
            <person name="Crous P.W."/>
            <person name="Fauchery L."/>
            <person name="Girlanda M."/>
            <person name="Hayes R."/>
            <person name="Keri Z."/>
            <person name="LaButti K."/>
            <person name="Lipzen A."/>
            <person name="Lombard V."/>
            <person name="Magnuson J."/>
            <person name="Maillard F."/>
            <person name="Morin E."/>
            <person name="Murat C."/>
            <person name="Nolan M."/>
            <person name="Ohm R."/>
            <person name="Pangilinan J."/>
            <person name="Pereira M."/>
            <person name="Perotto S."/>
            <person name="Peter M."/>
            <person name="Riley R."/>
            <person name="Sitrit Y."/>
            <person name="Stielow B."/>
            <person name="Szollosi G."/>
            <person name="Zifcakova L."/>
            <person name="Stursova M."/>
            <person name="Spatafora J.W."/>
            <person name="Tedersoo L."/>
            <person name="Vaario L.-M."/>
            <person name="Yamada A."/>
            <person name="Yan M."/>
            <person name="Wang P."/>
            <person name="Xu J."/>
            <person name="Bruns T."/>
            <person name="Baldrian P."/>
            <person name="Vilgalys R."/>
            <person name="Henrissat B."/>
            <person name="Grigoriev I.V."/>
            <person name="Hibbett D."/>
            <person name="Nagy L.G."/>
            <person name="Martin F.M."/>
        </authorList>
    </citation>
    <scope>NUCLEOTIDE SEQUENCE</scope>
    <source>
        <strain evidence="1">BED1</strain>
    </source>
</reference>
<dbReference type="EMBL" id="WHUW01000002">
    <property type="protein sequence ID" value="KAF8451011.1"/>
    <property type="molecule type" value="Genomic_DNA"/>
</dbReference>
<accession>A0AAD4GLJ0</accession>
<evidence type="ECO:0000313" key="1">
    <source>
        <dbReference type="EMBL" id="KAF8451011.1"/>
    </source>
</evidence>
<gene>
    <name evidence="1" type="ORF">L210DRAFT_3522182</name>
</gene>